<proteinExistence type="inferred from homology"/>
<keyword evidence="12" id="KW-1185">Reference proteome</keyword>
<dbReference type="Pfam" id="PF13839">
    <property type="entry name" value="PC-Esterase"/>
    <property type="match status" value="2"/>
</dbReference>
<evidence type="ECO:0008006" key="13">
    <source>
        <dbReference type="Google" id="ProtNLM"/>
    </source>
</evidence>
<dbReference type="GO" id="GO:0016020">
    <property type="term" value="C:membrane"/>
    <property type="evidence" value="ECO:0007669"/>
    <property type="project" value="UniProtKB-SubCell"/>
</dbReference>
<dbReference type="GO" id="GO:0005794">
    <property type="term" value="C:Golgi apparatus"/>
    <property type="evidence" value="ECO:0007669"/>
    <property type="project" value="TreeGrafter"/>
</dbReference>
<dbReference type="GO" id="GO:0016413">
    <property type="term" value="F:O-acetyltransferase activity"/>
    <property type="evidence" value="ECO:0007669"/>
    <property type="project" value="InterPro"/>
</dbReference>
<evidence type="ECO:0000256" key="7">
    <source>
        <dbReference type="SAM" id="MobiDB-lite"/>
    </source>
</evidence>
<sequence length="389" mass="45196">MDDDNNHRRHNHHSIHPAADPKKQQQQQQLFPSPVVIRRELVYAFLSLFLLIGSSLYALDLLAPLDPVSYFRVGFLARTLTACGDYGDGEWVRDVRKNQDDVGSYGENCPFLDPGFRCRWNGRDDVDYLNWRWQPRRCNLPRFNATDFLERARNGRIVFAGDSIGRNQWESFLCMLAQGVSNVSTIYEVNGKPISKHRGFLVMRFSEYNLTVEYYRLPFLVIIGRPPRGSPPEVKAAIKVDQLHWFSNRWVGADVLVFNAGHWWNQYKTIYMYVTRCCRNGTWADGGHCDLDLQPETNPKLLAPEPTNNRPISQVITEMRWGNYKRVEYLNITHLTEYRSDGHPSRYREPGTPPDAPQDCSHWCLPGIPDVWNEIMYAHLLSMGFRTNR</sequence>
<dbReference type="PANTHER" id="PTHR32285">
    <property type="entry name" value="PROTEIN TRICHOME BIREFRINGENCE-LIKE 9-RELATED"/>
    <property type="match status" value="1"/>
</dbReference>
<comment type="subcellular location">
    <subcellularLocation>
        <location evidence="1">Membrane</location>
        <topology evidence="1">Single-pass membrane protein</topology>
    </subcellularLocation>
</comment>
<accession>A0AAV0NV25</accession>
<protein>
    <recommendedName>
        <fullName evidence="13">Trichome birefringence-like N-terminal domain-containing protein</fullName>
    </recommendedName>
</protein>
<evidence type="ECO:0000256" key="3">
    <source>
        <dbReference type="ARBA" id="ARBA00022692"/>
    </source>
</evidence>
<keyword evidence="3 8" id="KW-0812">Transmembrane</keyword>
<evidence type="ECO:0000256" key="4">
    <source>
        <dbReference type="ARBA" id="ARBA00022968"/>
    </source>
</evidence>
<dbReference type="InterPro" id="IPR029962">
    <property type="entry name" value="TBL"/>
</dbReference>
<reference evidence="11" key="1">
    <citation type="submission" date="2022-08" db="EMBL/GenBank/DDBJ databases">
        <authorList>
            <person name="Gutierrez-Valencia J."/>
        </authorList>
    </citation>
    <scope>NUCLEOTIDE SEQUENCE</scope>
</reference>
<evidence type="ECO:0000259" key="10">
    <source>
        <dbReference type="Pfam" id="PF14416"/>
    </source>
</evidence>
<evidence type="ECO:0000256" key="5">
    <source>
        <dbReference type="ARBA" id="ARBA00022989"/>
    </source>
</evidence>
<comment type="caution">
    <text evidence="11">The sequence shown here is derived from an EMBL/GenBank/DDBJ whole genome shotgun (WGS) entry which is preliminary data.</text>
</comment>
<evidence type="ECO:0000256" key="1">
    <source>
        <dbReference type="ARBA" id="ARBA00004167"/>
    </source>
</evidence>
<evidence type="ECO:0000259" key="9">
    <source>
        <dbReference type="Pfam" id="PF13839"/>
    </source>
</evidence>
<dbReference type="Proteomes" id="UP001154282">
    <property type="component" value="Unassembled WGS sequence"/>
</dbReference>
<dbReference type="Pfam" id="PF14416">
    <property type="entry name" value="PMR5N"/>
    <property type="match status" value="1"/>
</dbReference>
<dbReference type="InterPro" id="IPR025846">
    <property type="entry name" value="TBL_N"/>
</dbReference>
<name>A0AAV0NV25_9ROSI</name>
<keyword evidence="4" id="KW-0735">Signal-anchor</keyword>
<evidence type="ECO:0000313" key="11">
    <source>
        <dbReference type="EMBL" id="CAI0462607.1"/>
    </source>
</evidence>
<comment type="similarity">
    <text evidence="2">Belongs to the PC-esterase family. TBL subfamily.</text>
</comment>
<dbReference type="InterPro" id="IPR026057">
    <property type="entry name" value="TBL_C"/>
</dbReference>
<feature type="domain" description="Trichome birefringence-like C-terminal" evidence="9">
    <location>
        <begin position="278"/>
        <end position="378"/>
    </location>
</feature>
<feature type="domain" description="Trichome birefringence-like N-terminal" evidence="10">
    <location>
        <begin position="85"/>
        <end position="139"/>
    </location>
</feature>
<dbReference type="AlphaFoldDB" id="A0AAV0NV25"/>
<dbReference type="PANTHER" id="PTHR32285:SF53">
    <property type="entry name" value="PROTEIN TRICHOME BIREFRINGENCE-LIKE 9"/>
    <property type="match status" value="1"/>
</dbReference>
<dbReference type="EMBL" id="CAMGYJ010000008">
    <property type="protein sequence ID" value="CAI0462607.1"/>
    <property type="molecule type" value="Genomic_DNA"/>
</dbReference>
<evidence type="ECO:0000256" key="6">
    <source>
        <dbReference type="ARBA" id="ARBA00023136"/>
    </source>
</evidence>
<feature type="transmembrane region" description="Helical" evidence="8">
    <location>
        <begin position="41"/>
        <end position="59"/>
    </location>
</feature>
<keyword evidence="5 8" id="KW-1133">Transmembrane helix</keyword>
<evidence type="ECO:0000256" key="2">
    <source>
        <dbReference type="ARBA" id="ARBA00007727"/>
    </source>
</evidence>
<feature type="region of interest" description="Disordered" evidence="7">
    <location>
        <begin position="1"/>
        <end position="29"/>
    </location>
</feature>
<organism evidence="11 12">
    <name type="scientific">Linum tenue</name>
    <dbReference type="NCBI Taxonomy" id="586396"/>
    <lineage>
        <taxon>Eukaryota</taxon>
        <taxon>Viridiplantae</taxon>
        <taxon>Streptophyta</taxon>
        <taxon>Embryophyta</taxon>
        <taxon>Tracheophyta</taxon>
        <taxon>Spermatophyta</taxon>
        <taxon>Magnoliopsida</taxon>
        <taxon>eudicotyledons</taxon>
        <taxon>Gunneridae</taxon>
        <taxon>Pentapetalae</taxon>
        <taxon>rosids</taxon>
        <taxon>fabids</taxon>
        <taxon>Malpighiales</taxon>
        <taxon>Linaceae</taxon>
        <taxon>Linum</taxon>
    </lineage>
</organism>
<keyword evidence="6 8" id="KW-0472">Membrane</keyword>
<evidence type="ECO:0000313" key="12">
    <source>
        <dbReference type="Proteomes" id="UP001154282"/>
    </source>
</evidence>
<gene>
    <name evidence="11" type="ORF">LITE_LOCUS35429</name>
</gene>
<feature type="domain" description="Trichome birefringence-like C-terminal" evidence="9">
    <location>
        <begin position="140"/>
        <end position="271"/>
    </location>
</feature>
<evidence type="ECO:0000256" key="8">
    <source>
        <dbReference type="SAM" id="Phobius"/>
    </source>
</evidence>